<evidence type="ECO:0000313" key="6">
    <source>
        <dbReference type="Proteomes" id="UP000006315"/>
    </source>
</evidence>
<dbReference type="InterPro" id="IPR013785">
    <property type="entry name" value="Aldolase_TIM"/>
</dbReference>
<keyword evidence="3" id="KW-0812">Transmembrane</keyword>
<protein>
    <submittedName>
        <fullName evidence="5">Glutamate synthase</fullName>
    </submittedName>
</protein>
<evidence type="ECO:0000256" key="1">
    <source>
        <dbReference type="ARBA" id="ARBA00009716"/>
    </source>
</evidence>
<dbReference type="CDD" id="cd02808">
    <property type="entry name" value="GltS_FMN"/>
    <property type="match status" value="1"/>
</dbReference>
<dbReference type="Gene3D" id="3.20.20.70">
    <property type="entry name" value="Aldolase class I"/>
    <property type="match status" value="1"/>
</dbReference>
<dbReference type="EMBL" id="AJLR01000055">
    <property type="protein sequence ID" value="EKN67129.1"/>
    <property type="molecule type" value="Genomic_DNA"/>
</dbReference>
<proteinExistence type="inferred from homology"/>
<dbReference type="AlphaFoldDB" id="K6DFP2"/>
<dbReference type="PATRIC" id="fig|1131731.3.peg.2157"/>
<evidence type="ECO:0000256" key="3">
    <source>
        <dbReference type="SAM" id="Phobius"/>
    </source>
</evidence>
<reference evidence="5 6" key="1">
    <citation type="journal article" date="2012" name="Front. Microbiol.">
        <title>Redundancy and modularity in membrane-associated dissimilatory nitrate reduction in Bacillus.</title>
        <authorList>
            <person name="Heylen K."/>
            <person name="Keltjens J."/>
        </authorList>
    </citation>
    <scope>NUCLEOTIDE SEQUENCE [LARGE SCALE GENOMIC DNA]</scope>
    <source>
        <strain evidence="5 6">LMG 9581</strain>
    </source>
</reference>
<dbReference type="GO" id="GO:0006537">
    <property type="term" value="P:glutamate biosynthetic process"/>
    <property type="evidence" value="ECO:0007669"/>
    <property type="project" value="InterPro"/>
</dbReference>
<feature type="transmembrane region" description="Helical" evidence="3">
    <location>
        <begin position="6"/>
        <end position="33"/>
    </location>
</feature>
<evidence type="ECO:0000256" key="2">
    <source>
        <dbReference type="PIRNR" id="PIRNR006429"/>
    </source>
</evidence>
<dbReference type="RefSeq" id="WP_003331362.1">
    <property type="nucleotide sequence ID" value="NZ_AJLR01000055.1"/>
</dbReference>
<evidence type="ECO:0000313" key="5">
    <source>
        <dbReference type="EMBL" id="EKN67129.1"/>
    </source>
</evidence>
<name>K6DFP2_SCHAZ</name>
<comment type="similarity">
    <text evidence="1 2">Belongs to the glutamate synthase family.</text>
</comment>
<dbReference type="SUPFAM" id="SSF51395">
    <property type="entry name" value="FMN-linked oxidoreductases"/>
    <property type="match status" value="1"/>
</dbReference>
<keyword evidence="6" id="KW-1185">Reference proteome</keyword>
<accession>K6DFP2</accession>
<dbReference type="InterPro" id="IPR002932">
    <property type="entry name" value="Glu_synthdom"/>
</dbReference>
<feature type="domain" description="Glutamate synthase" evidence="4">
    <location>
        <begin position="139"/>
        <end position="499"/>
    </location>
</feature>
<dbReference type="STRING" id="1131731.BAZO_10306"/>
<dbReference type="PANTHER" id="PTHR43819">
    <property type="entry name" value="ARCHAEAL-TYPE GLUTAMATE SYNTHASE [NADPH]"/>
    <property type="match status" value="1"/>
</dbReference>
<evidence type="ECO:0000259" key="4">
    <source>
        <dbReference type="Pfam" id="PF01645"/>
    </source>
</evidence>
<dbReference type="InterPro" id="IPR027283">
    <property type="entry name" value="YerD"/>
</dbReference>
<dbReference type="GO" id="GO:0015930">
    <property type="term" value="F:glutamate synthase activity"/>
    <property type="evidence" value="ECO:0007669"/>
    <property type="project" value="InterPro"/>
</dbReference>
<dbReference type="InterPro" id="IPR024188">
    <property type="entry name" value="GltB"/>
</dbReference>
<comment type="caution">
    <text evidence="5">The sequence shown here is derived from an EMBL/GenBank/DDBJ whole genome shotgun (WGS) entry which is preliminary data.</text>
</comment>
<keyword evidence="3" id="KW-1133">Transmembrane helix</keyword>
<organism evidence="5 6">
    <name type="scientific">Schinkia azotoformans LMG 9581</name>
    <dbReference type="NCBI Taxonomy" id="1131731"/>
    <lineage>
        <taxon>Bacteria</taxon>
        <taxon>Bacillati</taxon>
        <taxon>Bacillota</taxon>
        <taxon>Bacilli</taxon>
        <taxon>Bacillales</taxon>
        <taxon>Bacillaceae</taxon>
        <taxon>Calidifontibacillus/Schinkia group</taxon>
        <taxon>Schinkia</taxon>
    </lineage>
</organism>
<keyword evidence="3" id="KW-0472">Membrane</keyword>
<sequence length="557" mass="62225">MENINLFVMVGAALILFIVFALLVSGFILYMVLRKRDTQQTQHSIRRNFPVLSHIRYISEHIGPELRQYLFEGDHEAKPFSRLDFQFIVKAGKYAKTIIAFGSKRDFEKPGFYIRNAFFAKQITDLEADNKKLIDTQKYVTDKDTLFARHEHSMEAQIKPWHYTDRDAVVMGKDTCRIPYKIKSPVAMSGMSYGALGDHAITALSYGLKDAGAYMNTGEGGISPYHLKGGADIIAQIGPAKFGFRNEDGSFSYEELRKKAAIPQVKAFELKLGQGAKIRGGHVEAAKVTPEIAEIRGVEPYKTIDSSNRFEEFHDMKTMMDFIEKIREVSGKPVGIKIVIGSEETFEEFVGFMAKTNRYPDFITIDGGEGGTGATYQAMADSVGLPIKPALMIAQRVLKKYKMRDKVTIIASGKLFSPDKIAIALALGADVIQIARGLMISVGCIGAQKCHSNECPVGVATTDPKLQKALVIEEKRYRVTNYMTTLREELFMLAAAAGLTSPRQFNEKHVVYVDNEFQAKTIAQVKEVVQVKELVSVKVVEKVVEAEKEKEKELQLV</sequence>
<dbReference type="PANTHER" id="PTHR43819:SF1">
    <property type="entry name" value="ARCHAEAL-TYPE GLUTAMATE SYNTHASE [NADPH]"/>
    <property type="match status" value="1"/>
</dbReference>
<dbReference type="Pfam" id="PF01645">
    <property type="entry name" value="Glu_synthase"/>
    <property type="match status" value="1"/>
</dbReference>
<dbReference type="PIRSF" id="PIRSF500060">
    <property type="entry name" value="UCP500060"/>
    <property type="match status" value="1"/>
</dbReference>
<gene>
    <name evidence="5" type="ORF">BAZO_10306</name>
</gene>
<dbReference type="PIRSF" id="PIRSF006429">
    <property type="entry name" value="GOGAT_lg_2"/>
    <property type="match status" value="1"/>
</dbReference>
<dbReference type="Proteomes" id="UP000006315">
    <property type="component" value="Unassembled WGS sequence"/>
</dbReference>